<keyword evidence="8" id="KW-1185">Reference proteome</keyword>
<dbReference type="CDD" id="cd10918">
    <property type="entry name" value="CE4_NodB_like_5s_6s"/>
    <property type="match status" value="1"/>
</dbReference>
<dbReference type="Proteomes" id="UP000248790">
    <property type="component" value="Unassembled WGS sequence"/>
</dbReference>
<dbReference type="Pfam" id="PF01229">
    <property type="entry name" value="Glyco_hydro_39"/>
    <property type="match status" value="1"/>
</dbReference>
<dbReference type="InterPro" id="IPR049166">
    <property type="entry name" value="GH39_cat"/>
</dbReference>
<organism evidence="7 8">
    <name type="scientific">Larkinella arboricola</name>
    <dbReference type="NCBI Taxonomy" id="643671"/>
    <lineage>
        <taxon>Bacteria</taxon>
        <taxon>Pseudomonadati</taxon>
        <taxon>Bacteroidota</taxon>
        <taxon>Cytophagia</taxon>
        <taxon>Cytophagales</taxon>
        <taxon>Spirosomataceae</taxon>
        <taxon>Larkinella</taxon>
    </lineage>
</organism>
<evidence type="ECO:0000313" key="7">
    <source>
        <dbReference type="EMBL" id="RAK03074.1"/>
    </source>
</evidence>
<comment type="similarity">
    <text evidence="1">Belongs to the glycosyl hydrolase 39 family.</text>
</comment>
<dbReference type="SUPFAM" id="SSF51011">
    <property type="entry name" value="Glycosyl hydrolase domain"/>
    <property type="match status" value="1"/>
</dbReference>
<dbReference type="GO" id="GO:0004553">
    <property type="term" value="F:hydrolase activity, hydrolyzing O-glycosyl compounds"/>
    <property type="evidence" value="ECO:0007669"/>
    <property type="project" value="InterPro"/>
</dbReference>
<evidence type="ECO:0000256" key="4">
    <source>
        <dbReference type="PIRSR" id="PIRSR600514-1"/>
    </source>
</evidence>
<proteinExistence type="inferred from homology"/>
<evidence type="ECO:0000256" key="3">
    <source>
        <dbReference type="ARBA" id="ARBA00023295"/>
    </source>
</evidence>
<dbReference type="Gene3D" id="3.20.20.80">
    <property type="entry name" value="Glycosidases"/>
    <property type="match status" value="1"/>
</dbReference>
<dbReference type="Gene3D" id="2.60.40.1500">
    <property type="entry name" value="Glycosyl hydrolase domain, family 39"/>
    <property type="match status" value="1"/>
</dbReference>
<dbReference type="PANTHER" id="PTHR12631">
    <property type="entry name" value="ALPHA-L-IDURONIDASE"/>
    <property type="match status" value="1"/>
</dbReference>
<dbReference type="InterPro" id="IPR002509">
    <property type="entry name" value="NODB_dom"/>
</dbReference>
<dbReference type="InterPro" id="IPR017853">
    <property type="entry name" value="GH"/>
</dbReference>
<feature type="chain" id="PRO_5016337289" evidence="5">
    <location>
        <begin position="18"/>
        <end position="803"/>
    </location>
</feature>
<keyword evidence="3" id="KW-0326">Glycosidase</keyword>
<dbReference type="SUPFAM" id="SSF88713">
    <property type="entry name" value="Glycoside hydrolase/deacetylase"/>
    <property type="match status" value="1"/>
</dbReference>
<protein>
    <submittedName>
        <fullName evidence="7">Beta-xylosidase</fullName>
    </submittedName>
</protein>
<dbReference type="InterPro" id="IPR011330">
    <property type="entry name" value="Glyco_hydro/deAcase_b/a-brl"/>
</dbReference>
<gene>
    <name evidence="7" type="ORF">LX87_01196</name>
</gene>
<dbReference type="InterPro" id="IPR051923">
    <property type="entry name" value="Glycosyl_Hydrolase_39"/>
</dbReference>
<dbReference type="PRINTS" id="PR00745">
    <property type="entry name" value="GLHYDRLASE39"/>
</dbReference>
<evidence type="ECO:0000256" key="2">
    <source>
        <dbReference type="ARBA" id="ARBA00022801"/>
    </source>
</evidence>
<dbReference type="EMBL" id="QLMC01000001">
    <property type="protein sequence ID" value="RAK03074.1"/>
    <property type="molecule type" value="Genomic_DNA"/>
</dbReference>
<sequence>MKRFIGLVFGLITSLLAAVDAQIVRKPIPDKLVVLTFDDASVTQATVVAPTLKKYGFGASFYICEFPPDFADKTKYMSWEQIRELDRMGFEVANHTLTHKNVARLTPEQFTAELDSLEARCKTYGINRPLTTFAYPGYGTNPDAFAVLERKKYQFARVGGARPYDPKTDHPYLIPSYSTTEPNNHDKERIFNAFQEAKNGKIVVITMHGVPDYAHDWVTTPPAIFEDYMKYLHDNHYTVIAMRDLEQYVDYKEALRAIPPPLPPVSIRVDLNKEKGRMDPIWAWFGYDEPNYTYMKDGKKLLSELAALSPVPVYVRAHSLLVSGDGKPALKWGSTNVYTENAKGKPVYDWTIIDKIFDTYVERKMKPLAQIGFMPEALSSKPQPYRHDWQPGQPYDKIYTGWRYPPKDYEKWAELIYQWVKHSVKRYGKKEVESWYWELWNEPDSPYWGGTVDEYNKLYDYSVDAVRRALPTAKVGGPHVTGPQGKRGATFLKAFLDHCQKGKNYVTGKTGTPLDFVAFHAKGSPRLVDGHVRMNLGTQLRDISSGFQIVASYPEFSKLPIIIGESDPEGCAACGMKTNPENAYRNGTLYSSYTAAAFARKYELADLHQVNLKGAVSWSFEFEDQPWFYGFRDLATNGVDKPVLNVFRMYGMMRGKRVEVTGNMAYHTAAVRDSSVRRAAPDVNALAARDTASNTATVMVWNYHDDNVPAPVSPVDLIIKGLPTKQVLVTQYRIDDEHSNSYAVWQKMGSPQQPTAEQIKELEQAGQLAQYGYPVRTDVAANGEVKLSTVLPRQAVALFKLTW</sequence>
<dbReference type="GO" id="GO:0005975">
    <property type="term" value="P:carbohydrate metabolic process"/>
    <property type="evidence" value="ECO:0007669"/>
    <property type="project" value="InterPro"/>
</dbReference>
<dbReference type="OrthoDB" id="9776971at2"/>
<evidence type="ECO:0000313" key="8">
    <source>
        <dbReference type="Proteomes" id="UP000248790"/>
    </source>
</evidence>
<keyword evidence="2" id="KW-0378">Hydrolase</keyword>
<dbReference type="AlphaFoldDB" id="A0A327XAD3"/>
<dbReference type="InterPro" id="IPR000514">
    <property type="entry name" value="Glyco_hydro_39"/>
</dbReference>
<feature type="signal peptide" evidence="5">
    <location>
        <begin position="1"/>
        <end position="17"/>
    </location>
</feature>
<dbReference type="Gene3D" id="3.20.20.370">
    <property type="entry name" value="Glycoside hydrolase/deacetylase"/>
    <property type="match status" value="2"/>
</dbReference>
<dbReference type="Pfam" id="PF01522">
    <property type="entry name" value="Polysacc_deac_1"/>
    <property type="match status" value="1"/>
</dbReference>
<accession>A0A327XAD3</accession>
<feature type="domain" description="NodB homology" evidence="6">
    <location>
        <begin position="31"/>
        <end position="240"/>
    </location>
</feature>
<name>A0A327XAD3_LARAB</name>
<comment type="caution">
    <text evidence="7">The sequence shown here is derived from an EMBL/GenBank/DDBJ whole genome shotgun (WGS) entry which is preliminary data.</text>
</comment>
<dbReference type="GO" id="GO:0016810">
    <property type="term" value="F:hydrolase activity, acting on carbon-nitrogen (but not peptide) bonds"/>
    <property type="evidence" value="ECO:0007669"/>
    <property type="project" value="InterPro"/>
</dbReference>
<dbReference type="SUPFAM" id="SSF51445">
    <property type="entry name" value="(Trans)glycosidases"/>
    <property type="match status" value="1"/>
</dbReference>
<evidence type="ECO:0000256" key="1">
    <source>
        <dbReference type="ARBA" id="ARBA00008875"/>
    </source>
</evidence>
<keyword evidence="5" id="KW-0732">Signal</keyword>
<evidence type="ECO:0000259" key="6">
    <source>
        <dbReference type="PROSITE" id="PS51677"/>
    </source>
</evidence>
<reference evidence="7 8" key="1">
    <citation type="submission" date="2018-06" db="EMBL/GenBank/DDBJ databases">
        <title>Genomic Encyclopedia of Archaeal and Bacterial Type Strains, Phase II (KMG-II): from individual species to whole genera.</title>
        <authorList>
            <person name="Goeker M."/>
        </authorList>
    </citation>
    <scope>NUCLEOTIDE SEQUENCE [LARGE SCALE GENOMIC DNA]</scope>
    <source>
        <strain evidence="7 8">DSM 21851</strain>
    </source>
</reference>
<evidence type="ECO:0000256" key="5">
    <source>
        <dbReference type="SAM" id="SignalP"/>
    </source>
</evidence>
<feature type="active site" description="Proton donor" evidence="4">
    <location>
        <position position="442"/>
    </location>
</feature>
<dbReference type="PANTHER" id="PTHR12631:SF8">
    <property type="entry name" value="ALPHA-L-IDURONIDASE"/>
    <property type="match status" value="1"/>
</dbReference>
<dbReference type="PROSITE" id="PS51677">
    <property type="entry name" value="NODB"/>
    <property type="match status" value="1"/>
</dbReference>